<dbReference type="Proteomes" id="UP001221757">
    <property type="component" value="Unassembled WGS sequence"/>
</dbReference>
<keyword evidence="3" id="KW-1185">Reference proteome</keyword>
<sequence length="204" mass="22157">MCREGAHSSAWWRMAGVSSASVMAMHGTIIGGDCAPPTRQVLESPVPGHKMGGDDGVDNEVVLQHNGANEGKRCKGAATTQQQKQPAEPKSTTMETTQGTIPGGETHPPQGKSPNLPKVQGDGVYTEQAQKVARPSALRRAITVRQAERQLKSKELERADAEEQSKVWVEPREQMAALVGKWGVQRAWWIKEESMEEDAGHRAS</sequence>
<reference evidence="2" key="1">
    <citation type="submission" date="2023-03" db="EMBL/GenBank/DDBJ databases">
        <title>Massive genome expansion in bonnet fungi (Mycena s.s.) driven by repeated elements and novel gene families across ecological guilds.</title>
        <authorList>
            <consortium name="Lawrence Berkeley National Laboratory"/>
            <person name="Harder C.B."/>
            <person name="Miyauchi S."/>
            <person name="Viragh M."/>
            <person name="Kuo A."/>
            <person name="Thoen E."/>
            <person name="Andreopoulos B."/>
            <person name="Lu D."/>
            <person name="Skrede I."/>
            <person name="Drula E."/>
            <person name="Henrissat B."/>
            <person name="Morin E."/>
            <person name="Kohler A."/>
            <person name="Barry K."/>
            <person name="LaButti K."/>
            <person name="Morin E."/>
            <person name="Salamov A."/>
            <person name="Lipzen A."/>
            <person name="Mereny Z."/>
            <person name="Hegedus B."/>
            <person name="Baldrian P."/>
            <person name="Stursova M."/>
            <person name="Weitz H."/>
            <person name="Taylor A."/>
            <person name="Grigoriev I.V."/>
            <person name="Nagy L.G."/>
            <person name="Martin F."/>
            <person name="Kauserud H."/>
        </authorList>
    </citation>
    <scope>NUCLEOTIDE SEQUENCE</scope>
    <source>
        <strain evidence="2">CBHHK067</strain>
    </source>
</reference>
<accession>A0AAD7CDF1</accession>
<feature type="compositionally biased region" description="Polar residues" evidence="1">
    <location>
        <begin position="78"/>
        <end position="100"/>
    </location>
</feature>
<evidence type="ECO:0000313" key="2">
    <source>
        <dbReference type="EMBL" id="KAJ7646172.1"/>
    </source>
</evidence>
<protein>
    <submittedName>
        <fullName evidence="2">Uncharacterized protein</fullName>
    </submittedName>
</protein>
<dbReference type="EMBL" id="JARKIE010000387">
    <property type="protein sequence ID" value="KAJ7646172.1"/>
    <property type="molecule type" value="Genomic_DNA"/>
</dbReference>
<comment type="caution">
    <text evidence="2">The sequence shown here is derived from an EMBL/GenBank/DDBJ whole genome shotgun (WGS) entry which is preliminary data.</text>
</comment>
<name>A0AAD7CDF1_MYCRO</name>
<feature type="region of interest" description="Disordered" evidence="1">
    <location>
        <begin position="68"/>
        <end position="114"/>
    </location>
</feature>
<gene>
    <name evidence="2" type="ORF">B0H17DRAFT_1148195</name>
</gene>
<organism evidence="2 3">
    <name type="scientific">Mycena rosella</name>
    <name type="common">Pink bonnet</name>
    <name type="synonym">Agaricus rosellus</name>
    <dbReference type="NCBI Taxonomy" id="1033263"/>
    <lineage>
        <taxon>Eukaryota</taxon>
        <taxon>Fungi</taxon>
        <taxon>Dikarya</taxon>
        <taxon>Basidiomycota</taxon>
        <taxon>Agaricomycotina</taxon>
        <taxon>Agaricomycetes</taxon>
        <taxon>Agaricomycetidae</taxon>
        <taxon>Agaricales</taxon>
        <taxon>Marasmiineae</taxon>
        <taxon>Mycenaceae</taxon>
        <taxon>Mycena</taxon>
    </lineage>
</organism>
<proteinExistence type="predicted"/>
<evidence type="ECO:0000313" key="3">
    <source>
        <dbReference type="Proteomes" id="UP001221757"/>
    </source>
</evidence>
<dbReference type="AlphaFoldDB" id="A0AAD7CDF1"/>
<evidence type="ECO:0000256" key="1">
    <source>
        <dbReference type="SAM" id="MobiDB-lite"/>
    </source>
</evidence>